<comment type="caution">
    <text evidence="3">The sequence shown here is derived from an EMBL/GenBank/DDBJ whole genome shotgun (WGS) entry which is preliminary data.</text>
</comment>
<organism evidence="3 4">
    <name type="scientific">Paraburkholderia terricola</name>
    <dbReference type="NCBI Taxonomy" id="169427"/>
    <lineage>
        <taxon>Bacteria</taxon>
        <taxon>Pseudomonadati</taxon>
        <taxon>Pseudomonadota</taxon>
        <taxon>Betaproteobacteria</taxon>
        <taxon>Burkholderiales</taxon>
        <taxon>Burkholderiaceae</taxon>
        <taxon>Paraburkholderia</taxon>
    </lineage>
</organism>
<keyword evidence="2" id="KW-0812">Transmembrane</keyword>
<evidence type="ECO:0000313" key="4">
    <source>
        <dbReference type="Proteomes" id="UP001264340"/>
    </source>
</evidence>
<gene>
    <name evidence="3" type="ORF">J2804_005678</name>
</gene>
<keyword evidence="2" id="KW-1133">Transmembrane helix</keyword>
<sequence>MLTSVCRTRNKVVTRVGPGRTAGYFQRLWEIDDTPRHRADEKARPSARNPETLSQGSEGRLGERCLTGRRRRPTTAPHRVARCKTPTTVARISSSTRAAVRLPLCSGHVFRTGCGCSGPALPWHSAAASPGTVRLVPGRYLFRLALTTRTVWRGRWCKRSMPAIRKPCGRARTRSAAIVHWLAVLCGVFGIDNMLDVWGS</sequence>
<protein>
    <submittedName>
        <fullName evidence="3">Uncharacterized protein</fullName>
    </submittedName>
</protein>
<feature type="region of interest" description="Disordered" evidence="1">
    <location>
        <begin position="36"/>
        <end position="64"/>
    </location>
</feature>
<evidence type="ECO:0000313" key="3">
    <source>
        <dbReference type="EMBL" id="MDR6412243.1"/>
    </source>
</evidence>
<dbReference type="Proteomes" id="UP001264340">
    <property type="component" value="Unassembled WGS sequence"/>
</dbReference>
<name>A0ABU1LZQ6_9BURK</name>
<accession>A0ABU1LZQ6</accession>
<proteinExistence type="predicted"/>
<keyword evidence="2" id="KW-0472">Membrane</keyword>
<evidence type="ECO:0000256" key="2">
    <source>
        <dbReference type="SAM" id="Phobius"/>
    </source>
</evidence>
<reference evidence="3 4" key="1">
    <citation type="submission" date="2023-07" db="EMBL/GenBank/DDBJ databases">
        <title>Sorghum-associated microbial communities from plants grown in Nebraska, USA.</title>
        <authorList>
            <person name="Schachtman D."/>
        </authorList>
    </citation>
    <scope>NUCLEOTIDE SEQUENCE [LARGE SCALE GENOMIC DNA]</scope>
    <source>
        <strain evidence="3 4">DS1316</strain>
    </source>
</reference>
<evidence type="ECO:0000256" key="1">
    <source>
        <dbReference type="SAM" id="MobiDB-lite"/>
    </source>
</evidence>
<keyword evidence="4" id="KW-1185">Reference proteome</keyword>
<dbReference type="EMBL" id="JAVDRP010000016">
    <property type="protein sequence ID" value="MDR6412243.1"/>
    <property type="molecule type" value="Genomic_DNA"/>
</dbReference>
<feature type="transmembrane region" description="Helical" evidence="2">
    <location>
        <begin position="175"/>
        <end position="195"/>
    </location>
</feature>